<keyword evidence="1" id="KW-0812">Transmembrane</keyword>
<proteinExistence type="predicted"/>
<feature type="transmembrane region" description="Helical" evidence="1">
    <location>
        <begin position="175"/>
        <end position="194"/>
    </location>
</feature>
<gene>
    <name evidence="2" type="ORF">AGLY_013527</name>
</gene>
<evidence type="ECO:0000313" key="2">
    <source>
        <dbReference type="EMBL" id="KAE9526879.1"/>
    </source>
</evidence>
<organism evidence="2 3">
    <name type="scientific">Aphis glycines</name>
    <name type="common">Soybean aphid</name>
    <dbReference type="NCBI Taxonomy" id="307491"/>
    <lineage>
        <taxon>Eukaryota</taxon>
        <taxon>Metazoa</taxon>
        <taxon>Ecdysozoa</taxon>
        <taxon>Arthropoda</taxon>
        <taxon>Hexapoda</taxon>
        <taxon>Insecta</taxon>
        <taxon>Pterygota</taxon>
        <taxon>Neoptera</taxon>
        <taxon>Paraneoptera</taxon>
        <taxon>Hemiptera</taxon>
        <taxon>Sternorrhyncha</taxon>
        <taxon>Aphidomorpha</taxon>
        <taxon>Aphidoidea</taxon>
        <taxon>Aphididae</taxon>
        <taxon>Aphidini</taxon>
        <taxon>Aphis</taxon>
        <taxon>Aphis</taxon>
    </lineage>
</organism>
<evidence type="ECO:0000256" key="1">
    <source>
        <dbReference type="SAM" id="Phobius"/>
    </source>
</evidence>
<accession>A0A6G0T8N6</accession>
<evidence type="ECO:0000313" key="3">
    <source>
        <dbReference type="Proteomes" id="UP000475862"/>
    </source>
</evidence>
<name>A0A6G0T8N6_APHGL</name>
<keyword evidence="1" id="KW-1133">Transmembrane helix</keyword>
<dbReference type="EMBL" id="VYZN01000054">
    <property type="protein sequence ID" value="KAE9526879.1"/>
    <property type="molecule type" value="Genomic_DNA"/>
</dbReference>
<feature type="transmembrane region" description="Helical" evidence="1">
    <location>
        <begin position="36"/>
        <end position="65"/>
    </location>
</feature>
<dbReference type="Proteomes" id="UP000475862">
    <property type="component" value="Unassembled WGS sequence"/>
</dbReference>
<dbReference type="AlphaFoldDB" id="A0A6G0T8N6"/>
<protein>
    <submittedName>
        <fullName evidence="2">Uncharacterized protein</fullName>
    </submittedName>
</protein>
<reference evidence="2 3" key="1">
    <citation type="submission" date="2019-08" db="EMBL/GenBank/DDBJ databases">
        <title>The genome of the soybean aphid Biotype 1, its phylome, world population structure and adaptation to the North American continent.</title>
        <authorList>
            <person name="Giordano R."/>
            <person name="Donthu R.K."/>
            <person name="Hernandez A.G."/>
            <person name="Wright C.L."/>
            <person name="Zimin A.V."/>
        </authorList>
    </citation>
    <scope>NUCLEOTIDE SEQUENCE [LARGE SCALE GENOMIC DNA]</scope>
    <source>
        <tissue evidence="2">Whole aphids</tissue>
    </source>
</reference>
<keyword evidence="1" id="KW-0472">Membrane</keyword>
<comment type="caution">
    <text evidence="2">The sequence shown here is derived from an EMBL/GenBank/DDBJ whole genome shotgun (WGS) entry which is preliminary data.</text>
</comment>
<keyword evidence="3" id="KW-1185">Reference proteome</keyword>
<sequence>MNNDVNYFVGFKTSSVIKITINNSFIVSNSFVPSSYIYLVSTYIVLTPTLHICNIYYLIYVAFVFERFFSEHAKLTIEKSNAFYNGVSFGPCQVGAADATPYRQHCKHRRRRNYNLSPTNRSSPVVRARLLTTLLARASATVIIAIRDCRAAGSIPSNSVACVCVVLSREAAVPIYLPVVVVVVVTHKIIFLSFHNQ</sequence>